<dbReference type="RefSeq" id="WP_152358540.1">
    <property type="nucleotide sequence ID" value="NZ_WBSM01000008.1"/>
</dbReference>
<gene>
    <name evidence="1" type="ORF">DSM100688_1512</name>
    <name evidence="2" type="ORF">GFD24_08025</name>
</gene>
<sequence length="329" mass="37289">MRQHGHIDRLLDQAQRERRCVFPHTRAEDRALRRRLTCGDLVKPFPGLFASASYWRQLKPDEQVLHQVRALALKHPSWVFAGPTAAAIHGLEHQWSIHRSGLFILSAKQGTGRSRHGLNRICATASAFEESVLSQTIPVTSMARTVADCANVLPFHQALPIADSAAARDGSLPDDVRTVIGTIHRRRAPERILSHMNPASENGGESLARGIMIEERFFTPTIQHVFVDPQDPSHRYRGDFVWFLPGRRILVAEYDGLAKYTDPTMTNRQSIRAVVHEQVQRERDLTAWGVTAICRFDYEDLMDRKKLVDKLSTLGVPRYPEGHADDYPR</sequence>
<dbReference type="EMBL" id="WBSM01000008">
    <property type="protein sequence ID" value="KAB8287425.1"/>
    <property type="molecule type" value="Genomic_DNA"/>
</dbReference>
<protein>
    <submittedName>
        <fullName evidence="1">CTP synthase</fullName>
    </submittedName>
</protein>
<keyword evidence="4" id="KW-1185">Reference proteome</keyword>
<comment type="caution">
    <text evidence="1">The sequence shown here is derived from an EMBL/GenBank/DDBJ whole genome shotgun (WGS) entry which is preliminary data.</text>
</comment>
<evidence type="ECO:0000313" key="1">
    <source>
        <dbReference type="EMBL" id="KAB8287425.1"/>
    </source>
</evidence>
<name>A0A6L4X003_9BIFI</name>
<evidence type="ECO:0000313" key="2">
    <source>
        <dbReference type="EMBL" id="NEG72145.1"/>
    </source>
</evidence>
<organism evidence="1 4">
    <name type="scientific">Bifidobacterium ramosum</name>
    <dbReference type="NCBI Taxonomy" id="1798158"/>
    <lineage>
        <taxon>Bacteria</taxon>
        <taxon>Bacillati</taxon>
        <taxon>Actinomycetota</taxon>
        <taxon>Actinomycetes</taxon>
        <taxon>Bifidobacteriales</taxon>
        <taxon>Bifidobacteriaceae</taxon>
        <taxon>Bifidobacterium</taxon>
    </lineage>
</organism>
<evidence type="ECO:0000313" key="3">
    <source>
        <dbReference type="Proteomes" id="UP000469943"/>
    </source>
</evidence>
<accession>A0A6L4X003</accession>
<dbReference type="Proteomes" id="UP000482084">
    <property type="component" value="Unassembled WGS sequence"/>
</dbReference>
<reference evidence="2 3" key="1">
    <citation type="submission" date="2019-10" db="EMBL/GenBank/DDBJ databases">
        <title>Bifidobacterium from non-human primates.</title>
        <authorList>
            <person name="Modesto M."/>
        </authorList>
    </citation>
    <scope>NUCLEOTIDE SEQUENCE [LARGE SCALE GENOMIC DNA]</scope>
    <source>
        <strain evidence="2 3">TREM</strain>
    </source>
</reference>
<reference evidence="1 4" key="2">
    <citation type="submission" date="2019-10" db="EMBL/GenBank/DDBJ databases">
        <title>Characterization of the phylogenetic diversity of two novel species belonging to the genus Bifidobacterium: Bifidobacterium cebidarum sp. nov. and Bifidobacterium leontopitheci sp. nov.</title>
        <authorList>
            <person name="Lugli G.A."/>
            <person name="Duranti S."/>
            <person name="Milani C."/>
            <person name="Turroni F."/>
            <person name="Ventura M."/>
        </authorList>
    </citation>
    <scope>NUCLEOTIDE SEQUENCE [LARGE SCALE GENOMIC DNA]</scope>
    <source>
        <strain evidence="1 4">DSM 100688</strain>
    </source>
</reference>
<dbReference type="Proteomes" id="UP000469943">
    <property type="component" value="Unassembled WGS sequence"/>
</dbReference>
<dbReference type="EMBL" id="WHZX01000006">
    <property type="protein sequence ID" value="NEG72145.1"/>
    <property type="molecule type" value="Genomic_DNA"/>
</dbReference>
<evidence type="ECO:0000313" key="4">
    <source>
        <dbReference type="Proteomes" id="UP000482084"/>
    </source>
</evidence>
<dbReference type="AlphaFoldDB" id="A0A6L4X003"/>
<dbReference type="OrthoDB" id="3172126at2"/>
<proteinExistence type="predicted"/>